<dbReference type="InterPro" id="IPR029903">
    <property type="entry name" value="RmlD-like-bd"/>
</dbReference>
<proteinExistence type="predicted"/>
<dbReference type="PANTHER" id="PTHR43242:SF1">
    <property type="entry name" value="NAD(P)-BINDING ROSSMANN-FOLD SUPERFAMILY PROTEIN"/>
    <property type="match status" value="1"/>
</dbReference>
<dbReference type="Pfam" id="PF04321">
    <property type="entry name" value="RmlD_sub_bind"/>
    <property type="match status" value="1"/>
</dbReference>
<gene>
    <name evidence="2" type="ORF">PPAR1163_LOCUS11857</name>
</gene>
<organism evidence="2">
    <name type="scientific">Phaeomonas parva</name>
    <dbReference type="NCBI Taxonomy" id="124430"/>
    <lineage>
        <taxon>Eukaryota</taxon>
        <taxon>Sar</taxon>
        <taxon>Stramenopiles</taxon>
        <taxon>Ochrophyta</taxon>
        <taxon>Pinguiophyceae</taxon>
        <taxon>Pinguiochrysidales</taxon>
        <taxon>Pinguiochrysidaceae</taxon>
        <taxon>Phaeomonas</taxon>
    </lineage>
</organism>
<dbReference type="InterPro" id="IPR036291">
    <property type="entry name" value="NAD(P)-bd_dom_sf"/>
</dbReference>
<dbReference type="AlphaFoldDB" id="A0A7S1U2N4"/>
<dbReference type="Gene3D" id="3.40.50.720">
    <property type="entry name" value="NAD(P)-binding Rossmann-like Domain"/>
    <property type="match status" value="1"/>
</dbReference>
<sequence>MQAPRAPVILVIGGGGYLGQFLLEALLPDARDGQWQLHFTQRNSELAVPGATAHAMNLCDEGQIAALLEALRPAVIINTAAMTSLADCEKNPDEASAVNAPEHLFAAAAAAAPAPPLLVQLSTDQVYDGAHAPYAEGDTAAPVNHYGATKLHCEQRMAAAGVNGVVLRSSNILGPPAPFSGAGKFLQWLDGALAAAAQGGDNVTLWDDEYRNFVWVYDICRIVRALALRRTTGDGAGAGGVEVFNMGGPERLSRVNIGSIVCRVRGLDEAAAISPVLRYADGGDGKNAQDLSMKSEKLYALGLELGLEPFTRIEEGLAKCWA</sequence>
<evidence type="ECO:0000259" key="1">
    <source>
        <dbReference type="Pfam" id="PF04321"/>
    </source>
</evidence>
<protein>
    <recommendedName>
        <fullName evidence="1">RmlD-like substrate binding domain-containing protein</fullName>
    </recommendedName>
</protein>
<dbReference type="SUPFAM" id="SSF51735">
    <property type="entry name" value="NAD(P)-binding Rossmann-fold domains"/>
    <property type="match status" value="1"/>
</dbReference>
<evidence type="ECO:0000313" key="2">
    <source>
        <dbReference type="EMBL" id="CAD9253490.1"/>
    </source>
</evidence>
<name>A0A7S1U2N4_9STRA</name>
<feature type="domain" description="RmlD-like substrate binding" evidence="1">
    <location>
        <begin position="9"/>
        <end position="282"/>
    </location>
</feature>
<reference evidence="2" key="1">
    <citation type="submission" date="2021-01" db="EMBL/GenBank/DDBJ databases">
        <authorList>
            <person name="Corre E."/>
            <person name="Pelletier E."/>
            <person name="Niang G."/>
            <person name="Scheremetjew M."/>
            <person name="Finn R."/>
            <person name="Kale V."/>
            <person name="Holt S."/>
            <person name="Cochrane G."/>
            <person name="Meng A."/>
            <person name="Brown T."/>
            <person name="Cohen L."/>
        </authorList>
    </citation>
    <scope>NUCLEOTIDE SEQUENCE</scope>
    <source>
        <strain evidence="2">CCMP2877</strain>
    </source>
</reference>
<dbReference type="PANTHER" id="PTHR43242">
    <property type="entry name" value="NAD(P)-BINDING ROSSMANN-FOLD SUPERFAMILY PROTEIN"/>
    <property type="match status" value="1"/>
</dbReference>
<dbReference type="EMBL" id="HBGJ01018523">
    <property type="protein sequence ID" value="CAD9253490.1"/>
    <property type="molecule type" value="Transcribed_RNA"/>
</dbReference>
<accession>A0A7S1U2N4</accession>